<accession>X1BZD4</accession>
<sequence>HRKLVGKVNYESNFNEKFIEISENLGISRFNS</sequence>
<reference evidence="1" key="1">
    <citation type="journal article" date="2014" name="Front. Microbiol.">
        <title>High frequency of phylogenetically diverse reductive dehalogenase-homologous genes in deep subseafloor sedimentary metagenomes.</title>
        <authorList>
            <person name="Kawai M."/>
            <person name="Futagami T."/>
            <person name="Toyoda A."/>
            <person name="Takaki Y."/>
            <person name="Nishi S."/>
            <person name="Hori S."/>
            <person name="Arai W."/>
            <person name="Tsubouchi T."/>
            <person name="Morono Y."/>
            <person name="Uchiyama I."/>
            <person name="Ito T."/>
            <person name="Fujiyama A."/>
            <person name="Inagaki F."/>
            <person name="Takami H."/>
        </authorList>
    </citation>
    <scope>NUCLEOTIDE SEQUENCE</scope>
    <source>
        <strain evidence="1">Expedition CK06-06</strain>
    </source>
</reference>
<feature type="non-terminal residue" evidence="1">
    <location>
        <position position="1"/>
    </location>
</feature>
<protein>
    <submittedName>
        <fullName evidence="1">Uncharacterized protein</fullName>
    </submittedName>
</protein>
<dbReference type="EMBL" id="BART01017419">
    <property type="protein sequence ID" value="GAG77486.1"/>
    <property type="molecule type" value="Genomic_DNA"/>
</dbReference>
<organism evidence="1">
    <name type="scientific">marine sediment metagenome</name>
    <dbReference type="NCBI Taxonomy" id="412755"/>
    <lineage>
        <taxon>unclassified sequences</taxon>
        <taxon>metagenomes</taxon>
        <taxon>ecological metagenomes</taxon>
    </lineage>
</organism>
<gene>
    <name evidence="1" type="ORF">S01H4_33164</name>
</gene>
<name>X1BZD4_9ZZZZ</name>
<comment type="caution">
    <text evidence="1">The sequence shown here is derived from an EMBL/GenBank/DDBJ whole genome shotgun (WGS) entry which is preliminary data.</text>
</comment>
<evidence type="ECO:0000313" key="1">
    <source>
        <dbReference type="EMBL" id="GAG77486.1"/>
    </source>
</evidence>
<proteinExistence type="predicted"/>
<dbReference type="AlphaFoldDB" id="X1BZD4"/>